<proteinExistence type="predicted"/>
<feature type="compositionally biased region" description="Basic and acidic residues" evidence="1">
    <location>
        <begin position="223"/>
        <end position="234"/>
    </location>
</feature>
<protein>
    <submittedName>
        <fullName evidence="2">Uncharacterized protein</fullName>
    </submittedName>
</protein>
<comment type="caution">
    <text evidence="2">The sequence shown here is derived from an EMBL/GenBank/DDBJ whole genome shotgun (WGS) entry which is preliminary data.</text>
</comment>
<dbReference type="EMBL" id="CAJNOT010005590">
    <property type="protein sequence ID" value="CAF1469550.1"/>
    <property type="molecule type" value="Genomic_DNA"/>
</dbReference>
<sequence length="345" mass="38201">MQITETTSGTINGNDCIELTLSQGTNATSSQLTLSNQLYRQVKIDEENRLTHGGELAENATESENKDNDNDVRVEKNKKYSPYRALNIDLNEKSIQSIPTPSPLTSQLKESVPKQTETTSGTINGNDCIELTLPQGTNATSSQLTLSDQLYRQTKIDEENRLTRDGESPENATESGNKGNDNDVRVEKNKKYDLYRALNIDLNEKSIQSIPTPSPLTSQLKESVPKQKIIEKQEQSSTSKSKHKRERSDDKELLSPADQEENRPTSSTPSPAPPTTAEKTKVKKSSSATTTIVYTNTSVPLLLDIMTDDIHPTNQSEQQYNEQGTYKLAGQSNNLTIVNSIIILV</sequence>
<evidence type="ECO:0000313" key="2">
    <source>
        <dbReference type="EMBL" id="CAF1469550.1"/>
    </source>
</evidence>
<dbReference type="Proteomes" id="UP000663864">
    <property type="component" value="Unassembled WGS sequence"/>
</dbReference>
<accession>A0A815QYA5</accession>
<feature type="compositionally biased region" description="Polar residues" evidence="1">
    <location>
        <begin position="94"/>
        <end position="125"/>
    </location>
</feature>
<feature type="region of interest" description="Disordered" evidence="1">
    <location>
        <begin position="50"/>
        <end position="78"/>
    </location>
</feature>
<feature type="region of interest" description="Disordered" evidence="1">
    <location>
        <begin position="207"/>
        <end position="288"/>
    </location>
</feature>
<feature type="region of interest" description="Disordered" evidence="1">
    <location>
        <begin position="157"/>
        <end position="185"/>
    </location>
</feature>
<feature type="region of interest" description="Disordered" evidence="1">
    <location>
        <begin position="94"/>
        <end position="127"/>
    </location>
</feature>
<evidence type="ECO:0000313" key="3">
    <source>
        <dbReference type="Proteomes" id="UP000663864"/>
    </source>
</evidence>
<name>A0A815QYA5_9BILA</name>
<feature type="compositionally biased region" description="Polar residues" evidence="1">
    <location>
        <begin position="170"/>
        <end position="179"/>
    </location>
</feature>
<reference evidence="2" key="1">
    <citation type="submission" date="2021-02" db="EMBL/GenBank/DDBJ databases">
        <authorList>
            <person name="Nowell W R."/>
        </authorList>
    </citation>
    <scope>NUCLEOTIDE SEQUENCE</scope>
</reference>
<feature type="compositionally biased region" description="Polar residues" evidence="1">
    <location>
        <begin position="207"/>
        <end position="221"/>
    </location>
</feature>
<feature type="compositionally biased region" description="Basic and acidic residues" evidence="1">
    <location>
        <begin position="63"/>
        <end position="78"/>
    </location>
</feature>
<dbReference type="AlphaFoldDB" id="A0A815QYA5"/>
<organism evidence="2 3">
    <name type="scientific">Rotaria sordida</name>
    <dbReference type="NCBI Taxonomy" id="392033"/>
    <lineage>
        <taxon>Eukaryota</taxon>
        <taxon>Metazoa</taxon>
        <taxon>Spiralia</taxon>
        <taxon>Gnathifera</taxon>
        <taxon>Rotifera</taxon>
        <taxon>Eurotatoria</taxon>
        <taxon>Bdelloidea</taxon>
        <taxon>Philodinida</taxon>
        <taxon>Philodinidae</taxon>
        <taxon>Rotaria</taxon>
    </lineage>
</organism>
<gene>
    <name evidence="2" type="ORF">ZHD862_LOCUS36065</name>
</gene>
<feature type="compositionally biased region" description="Basic and acidic residues" evidence="1">
    <location>
        <begin position="157"/>
        <end position="167"/>
    </location>
</feature>
<evidence type="ECO:0000256" key="1">
    <source>
        <dbReference type="SAM" id="MobiDB-lite"/>
    </source>
</evidence>